<accession>A0A8A4TNJ1</accession>
<keyword evidence="7" id="KW-0328">Glycosyltransferase</keyword>
<comment type="catalytic activity">
    <reaction evidence="18">
        <text>[GlcNAc-(1-&gt;4)-Mur2Ac(oyl-L-Ala-gamma-D-Glu-L-Lys-D-Ala-D-Ala)](n)-di-trans,octa-cis-undecaprenyl diphosphate + beta-D-GlcNAc-(1-&gt;4)-Mur2Ac(oyl-L-Ala-gamma-D-Glu-L-Lys-D-Ala-D-Ala)-di-trans,octa-cis-undecaprenyl diphosphate = [GlcNAc-(1-&gt;4)-Mur2Ac(oyl-L-Ala-gamma-D-Glu-L-Lys-D-Ala-D-Ala)](n+1)-di-trans,octa-cis-undecaprenyl diphosphate + di-trans,octa-cis-undecaprenyl diphosphate + H(+)</text>
        <dbReference type="Rhea" id="RHEA:23708"/>
        <dbReference type="Rhea" id="RHEA-COMP:9602"/>
        <dbReference type="Rhea" id="RHEA-COMP:9603"/>
        <dbReference type="ChEBI" id="CHEBI:15378"/>
        <dbReference type="ChEBI" id="CHEBI:58405"/>
        <dbReference type="ChEBI" id="CHEBI:60033"/>
        <dbReference type="ChEBI" id="CHEBI:78435"/>
        <dbReference type="EC" id="2.4.99.28"/>
    </reaction>
</comment>
<dbReference type="GO" id="GO:0008658">
    <property type="term" value="F:penicillin binding"/>
    <property type="evidence" value="ECO:0007669"/>
    <property type="project" value="InterPro"/>
</dbReference>
<evidence type="ECO:0000256" key="15">
    <source>
        <dbReference type="ARBA" id="ARBA00023268"/>
    </source>
</evidence>
<dbReference type="RefSeq" id="WP_237377814.1">
    <property type="nucleotide sequence ID" value="NZ_CP071793.1"/>
</dbReference>
<feature type="region of interest" description="Disordered" evidence="19">
    <location>
        <begin position="450"/>
        <end position="471"/>
    </location>
</feature>
<evidence type="ECO:0000259" key="21">
    <source>
        <dbReference type="Pfam" id="PF00905"/>
    </source>
</evidence>
<evidence type="ECO:0000256" key="10">
    <source>
        <dbReference type="ARBA" id="ARBA00022801"/>
    </source>
</evidence>
<dbReference type="NCBIfam" id="TIGR02074">
    <property type="entry name" value="PBP_1a_fam"/>
    <property type="match status" value="1"/>
</dbReference>
<keyword evidence="8" id="KW-0808">Transferase</keyword>
<comment type="similarity">
    <text evidence="3">In the C-terminal section; belongs to the transpeptidase family.</text>
</comment>
<dbReference type="GO" id="GO:0030288">
    <property type="term" value="C:outer membrane-bounded periplasmic space"/>
    <property type="evidence" value="ECO:0007669"/>
    <property type="project" value="TreeGrafter"/>
</dbReference>
<keyword evidence="16" id="KW-0961">Cell wall biogenesis/degradation</keyword>
<evidence type="ECO:0000259" key="22">
    <source>
        <dbReference type="Pfam" id="PF00912"/>
    </source>
</evidence>
<evidence type="ECO:0000256" key="3">
    <source>
        <dbReference type="ARBA" id="ARBA00007090"/>
    </source>
</evidence>
<proteinExistence type="inferred from homology"/>
<feature type="domain" description="Penicillin-binding protein transpeptidase" evidence="21">
    <location>
        <begin position="589"/>
        <end position="760"/>
    </location>
</feature>
<reference evidence="23" key="1">
    <citation type="submission" date="2021-03" db="EMBL/GenBank/DDBJ databases">
        <title>Acanthopleuribacteraceae sp. M133.</title>
        <authorList>
            <person name="Wang G."/>
        </authorList>
    </citation>
    <scope>NUCLEOTIDE SEQUENCE</scope>
    <source>
        <strain evidence="23">M133</strain>
    </source>
</reference>
<evidence type="ECO:0000256" key="20">
    <source>
        <dbReference type="SAM" id="Phobius"/>
    </source>
</evidence>
<evidence type="ECO:0000256" key="12">
    <source>
        <dbReference type="ARBA" id="ARBA00022984"/>
    </source>
</evidence>
<keyword evidence="6" id="KW-0645">Protease</keyword>
<evidence type="ECO:0000256" key="9">
    <source>
        <dbReference type="ARBA" id="ARBA00022692"/>
    </source>
</evidence>
<keyword evidence="13 20" id="KW-1133">Transmembrane helix</keyword>
<dbReference type="PANTHER" id="PTHR32282:SF27">
    <property type="entry name" value="PENICILLIN-BINDING PROTEIN 1A"/>
    <property type="match status" value="1"/>
</dbReference>
<dbReference type="GO" id="GO:0004180">
    <property type="term" value="F:carboxypeptidase activity"/>
    <property type="evidence" value="ECO:0007669"/>
    <property type="project" value="UniProtKB-KW"/>
</dbReference>
<dbReference type="AlphaFoldDB" id="A0A8A4TNJ1"/>
<feature type="region of interest" description="Disordered" evidence="19">
    <location>
        <begin position="1"/>
        <end position="21"/>
    </location>
</feature>
<evidence type="ECO:0000256" key="8">
    <source>
        <dbReference type="ARBA" id="ARBA00022679"/>
    </source>
</evidence>
<evidence type="ECO:0000313" key="23">
    <source>
        <dbReference type="EMBL" id="QTD48155.1"/>
    </source>
</evidence>
<evidence type="ECO:0000256" key="19">
    <source>
        <dbReference type="SAM" id="MobiDB-lite"/>
    </source>
</evidence>
<evidence type="ECO:0000256" key="16">
    <source>
        <dbReference type="ARBA" id="ARBA00023316"/>
    </source>
</evidence>
<dbReference type="InterPro" id="IPR023346">
    <property type="entry name" value="Lysozyme-like_dom_sf"/>
</dbReference>
<evidence type="ECO:0000256" key="1">
    <source>
        <dbReference type="ARBA" id="ARBA00004370"/>
    </source>
</evidence>
<feature type="compositionally biased region" description="Acidic residues" evidence="19">
    <location>
        <begin position="456"/>
        <end position="470"/>
    </location>
</feature>
<keyword evidence="15" id="KW-0511">Multifunctional enzyme</keyword>
<dbReference type="InterPro" id="IPR050396">
    <property type="entry name" value="Glycosyltr_51/Transpeptidase"/>
</dbReference>
<evidence type="ECO:0000256" key="13">
    <source>
        <dbReference type="ARBA" id="ARBA00022989"/>
    </source>
</evidence>
<dbReference type="GO" id="GO:0016020">
    <property type="term" value="C:membrane"/>
    <property type="evidence" value="ECO:0007669"/>
    <property type="project" value="UniProtKB-SubCell"/>
</dbReference>
<evidence type="ECO:0000256" key="14">
    <source>
        <dbReference type="ARBA" id="ARBA00023136"/>
    </source>
</evidence>
<dbReference type="Gene3D" id="1.10.3810.10">
    <property type="entry name" value="Biosynthetic peptidoglycan transglycosylase-like"/>
    <property type="match status" value="1"/>
</dbReference>
<dbReference type="InterPro" id="IPR001264">
    <property type="entry name" value="Glyco_trans_51"/>
</dbReference>
<keyword evidence="11" id="KW-0133">Cell shape</keyword>
<keyword evidence="5" id="KW-0121">Carboxypeptidase</keyword>
<dbReference type="PANTHER" id="PTHR32282">
    <property type="entry name" value="BINDING PROTEIN TRANSPEPTIDASE, PUTATIVE-RELATED"/>
    <property type="match status" value="1"/>
</dbReference>
<gene>
    <name evidence="23" type="ORF">J3U87_21425</name>
</gene>
<comment type="pathway">
    <text evidence="2">Cell wall biogenesis; peptidoglycan biosynthesis.</text>
</comment>
<sequence length="909" mass="102304">MAQSDSSSLPPATPAGSASTVSAKKPQTVRKWFRRLFVFVLVTSIGVAGGVGIGMYILWRGAQFEDLQRLASYKPAQFTRVYARNGDLIDIISSEKRIMLEYKDIPKNFVHALVAVEDEYFFDHIGVSPLGIIAAVKDYAMTGRLRGASTLTQQLVKNITNDRRFSSARKLKEQLLAVQLEIRFTKEEVLAMYANEVPLGNNQFGIEAAARYYFGKSVGALSLVECATLAGLPQAPSKFNPYKNPDLCRRRRNIVLYRMREEGYITPREYEVAKKQPIVLVDRKRAAPKPVAGYFVDKVRKYLFEKYGEETVRTSRWDVHTTLDMKYQVIAEEAVREGLKEVDKAMGYRPYDCPSVFKGEDGQDPGVLTSYFDPSWHQPIQEGITLRGVVTQVAESHISVRVDDQIYQVTMDRFKWARPKEGKLDKLFKVGDVPLFKVVTVEVAVPVAAEKPEPAEPSEIEAELAAEEPPEPEKRIEFQLALDQEPDIEAAFMAVDPHSGDLLAQVGGYDYTRSKFNRAEQAKRQVGSAFKPIVFGAALEKGFTLADLLFDEPTQFIDPSRFYLDENGELQIYGSAALKRKIKLGLVAPPKPYQPHNYYNRYKGRVTLRNALAQSLNIVSVKLLNSAGYDQVLEYSHRLKVDEGNDLQPFPSLALGAMEMTLADMVHSYGTFAINGVRNEPRFISLIMDAKGRMIEENPIRGHQVISPQNAYMVTSAMRSVITDEKGTARRAARLGMDLAGKTGTTDDYTDAWFIGYSPEIVGGAWVGRDLKETIGRNRTGGNTALPIWLRFFGEIKSELRERAVFPIPEGLVMVPVDKFTGKKITPDCDCNQDDMIAEVFQRGTEPTEVCNQAEKELQDLPWYLQKRVYDFDPQAGYIKPERVMIDYASQKRALRFMESVKTPKSANF</sequence>
<comment type="similarity">
    <text evidence="4">In the N-terminal section; belongs to the glycosyltransferase 51 family.</text>
</comment>
<dbReference type="Proteomes" id="UP000663929">
    <property type="component" value="Chromosome"/>
</dbReference>
<feature type="transmembrane region" description="Helical" evidence="20">
    <location>
        <begin position="36"/>
        <end position="59"/>
    </location>
</feature>
<keyword evidence="12" id="KW-0573">Peptidoglycan synthesis</keyword>
<evidence type="ECO:0000256" key="5">
    <source>
        <dbReference type="ARBA" id="ARBA00022645"/>
    </source>
</evidence>
<dbReference type="Gene3D" id="3.40.710.10">
    <property type="entry name" value="DD-peptidase/beta-lactamase superfamily"/>
    <property type="match status" value="2"/>
</dbReference>
<keyword evidence="24" id="KW-1185">Reference proteome</keyword>
<dbReference type="GO" id="GO:0008955">
    <property type="term" value="F:peptidoglycan glycosyltransferase activity"/>
    <property type="evidence" value="ECO:0007669"/>
    <property type="project" value="UniProtKB-EC"/>
</dbReference>
<evidence type="ECO:0000313" key="24">
    <source>
        <dbReference type="Proteomes" id="UP000663929"/>
    </source>
</evidence>
<dbReference type="SUPFAM" id="SSF53955">
    <property type="entry name" value="Lysozyme-like"/>
    <property type="match status" value="1"/>
</dbReference>
<dbReference type="InterPro" id="IPR012338">
    <property type="entry name" value="Beta-lactam/transpept-like"/>
</dbReference>
<dbReference type="GO" id="GO:0006508">
    <property type="term" value="P:proteolysis"/>
    <property type="evidence" value="ECO:0007669"/>
    <property type="project" value="UniProtKB-KW"/>
</dbReference>
<evidence type="ECO:0000256" key="6">
    <source>
        <dbReference type="ARBA" id="ARBA00022670"/>
    </source>
</evidence>
<dbReference type="GO" id="GO:0008360">
    <property type="term" value="P:regulation of cell shape"/>
    <property type="evidence" value="ECO:0007669"/>
    <property type="project" value="UniProtKB-KW"/>
</dbReference>
<evidence type="ECO:0000256" key="2">
    <source>
        <dbReference type="ARBA" id="ARBA00004752"/>
    </source>
</evidence>
<dbReference type="EC" id="2.4.99.28" evidence="17"/>
<keyword evidence="14 20" id="KW-0472">Membrane</keyword>
<dbReference type="KEGG" id="scor:J3U87_21425"/>
<feature type="domain" description="Penicillin-binding protein transpeptidase" evidence="21">
    <location>
        <begin position="491"/>
        <end position="554"/>
    </location>
</feature>
<name>A0A8A4TNJ1_SULCO</name>
<evidence type="ECO:0000256" key="17">
    <source>
        <dbReference type="ARBA" id="ARBA00044770"/>
    </source>
</evidence>
<evidence type="ECO:0000256" key="4">
    <source>
        <dbReference type="ARBA" id="ARBA00007739"/>
    </source>
</evidence>
<organism evidence="23 24">
    <name type="scientific">Sulfidibacter corallicola</name>
    <dbReference type="NCBI Taxonomy" id="2818388"/>
    <lineage>
        <taxon>Bacteria</taxon>
        <taxon>Pseudomonadati</taxon>
        <taxon>Acidobacteriota</taxon>
        <taxon>Holophagae</taxon>
        <taxon>Acanthopleuribacterales</taxon>
        <taxon>Acanthopleuribacteraceae</taxon>
        <taxon>Sulfidibacter</taxon>
    </lineage>
</organism>
<dbReference type="EMBL" id="CP071793">
    <property type="protein sequence ID" value="QTD48155.1"/>
    <property type="molecule type" value="Genomic_DNA"/>
</dbReference>
<evidence type="ECO:0000256" key="7">
    <source>
        <dbReference type="ARBA" id="ARBA00022676"/>
    </source>
</evidence>
<dbReference type="SUPFAM" id="SSF56601">
    <property type="entry name" value="beta-lactamase/transpeptidase-like"/>
    <property type="match status" value="1"/>
</dbReference>
<feature type="domain" description="Glycosyl transferase family 51" evidence="22">
    <location>
        <begin position="88"/>
        <end position="259"/>
    </location>
</feature>
<protein>
    <recommendedName>
        <fullName evidence="17">peptidoglycan glycosyltransferase</fullName>
        <ecNumber evidence="17">2.4.99.28</ecNumber>
    </recommendedName>
</protein>
<dbReference type="Pfam" id="PF00912">
    <property type="entry name" value="Transgly"/>
    <property type="match status" value="1"/>
</dbReference>
<comment type="subcellular location">
    <subcellularLocation>
        <location evidence="1">Membrane</location>
    </subcellularLocation>
</comment>
<dbReference type="Pfam" id="PF00905">
    <property type="entry name" value="Transpeptidase"/>
    <property type="match status" value="2"/>
</dbReference>
<dbReference type="InterPro" id="IPR001460">
    <property type="entry name" value="PCN-bd_Tpept"/>
</dbReference>
<keyword evidence="10" id="KW-0378">Hydrolase</keyword>
<dbReference type="GO" id="GO:0071555">
    <property type="term" value="P:cell wall organization"/>
    <property type="evidence" value="ECO:0007669"/>
    <property type="project" value="UniProtKB-KW"/>
</dbReference>
<dbReference type="GO" id="GO:0009252">
    <property type="term" value="P:peptidoglycan biosynthetic process"/>
    <property type="evidence" value="ECO:0007669"/>
    <property type="project" value="UniProtKB-KW"/>
</dbReference>
<keyword evidence="9 20" id="KW-0812">Transmembrane</keyword>
<evidence type="ECO:0000256" key="11">
    <source>
        <dbReference type="ARBA" id="ARBA00022960"/>
    </source>
</evidence>
<evidence type="ECO:0000256" key="18">
    <source>
        <dbReference type="ARBA" id="ARBA00049902"/>
    </source>
</evidence>
<dbReference type="InterPro" id="IPR036950">
    <property type="entry name" value="PBP_transglycosylase"/>
</dbReference>